<evidence type="ECO:0000313" key="2">
    <source>
        <dbReference type="Proteomes" id="UP000824120"/>
    </source>
</evidence>
<gene>
    <name evidence="1" type="ORF">H5410_060815</name>
</gene>
<dbReference type="OrthoDB" id="1319563at2759"/>
<name>A0A9J5W6G8_SOLCO</name>
<dbReference type="Proteomes" id="UP000824120">
    <property type="component" value="Chromosome 12"/>
</dbReference>
<comment type="caution">
    <text evidence="1">The sequence shown here is derived from an EMBL/GenBank/DDBJ whole genome shotgun (WGS) entry which is preliminary data.</text>
</comment>
<protein>
    <submittedName>
        <fullName evidence="1">Uncharacterized protein</fullName>
    </submittedName>
</protein>
<evidence type="ECO:0000313" key="1">
    <source>
        <dbReference type="EMBL" id="KAG5571049.1"/>
    </source>
</evidence>
<reference evidence="1 2" key="1">
    <citation type="submission" date="2020-09" db="EMBL/GenBank/DDBJ databases">
        <title>De no assembly of potato wild relative species, Solanum commersonii.</title>
        <authorList>
            <person name="Cho K."/>
        </authorList>
    </citation>
    <scope>NUCLEOTIDE SEQUENCE [LARGE SCALE GENOMIC DNA]</scope>
    <source>
        <strain evidence="1">LZ3.2</strain>
        <tissue evidence="1">Leaf</tissue>
    </source>
</reference>
<sequence length="108" mass="11885">MVGSKRSRKGETLSPLVVGNQCKNLAKRLCKGMVGHGSNVKGKLSIWATNMNNLRWRFCYGGLILKAEGIEEEAVDMTVAYHPDLTGKIVDVTRTKALDMSHGFFLST</sequence>
<dbReference type="EMBL" id="JACXVP010000012">
    <property type="protein sequence ID" value="KAG5571049.1"/>
    <property type="molecule type" value="Genomic_DNA"/>
</dbReference>
<keyword evidence="2" id="KW-1185">Reference proteome</keyword>
<organism evidence="1 2">
    <name type="scientific">Solanum commersonii</name>
    <name type="common">Commerson's wild potato</name>
    <name type="synonym">Commerson's nightshade</name>
    <dbReference type="NCBI Taxonomy" id="4109"/>
    <lineage>
        <taxon>Eukaryota</taxon>
        <taxon>Viridiplantae</taxon>
        <taxon>Streptophyta</taxon>
        <taxon>Embryophyta</taxon>
        <taxon>Tracheophyta</taxon>
        <taxon>Spermatophyta</taxon>
        <taxon>Magnoliopsida</taxon>
        <taxon>eudicotyledons</taxon>
        <taxon>Gunneridae</taxon>
        <taxon>Pentapetalae</taxon>
        <taxon>asterids</taxon>
        <taxon>lamiids</taxon>
        <taxon>Solanales</taxon>
        <taxon>Solanaceae</taxon>
        <taxon>Solanoideae</taxon>
        <taxon>Solaneae</taxon>
        <taxon>Solanum</taxon>
    </lineage>
</organism>
<dbReference type="AlphaFoldDB" id="A0A9J5W6G8"/>
<proteinExistence type="predicted"/>
<accession>A0A9J5W6G8</accession>